<dbReference type="PROSITE" id="PS00794">
    <property type="entry name" value="HPPK"/>
    <property type="match status" value="1"/>
</dbReference>
<dbReference type="Pfam" id="PF01288">
    <property type="entry name" value="HPPK"/>
    <property type="match status" value="1"/>
</dbReference>
<evidence type="ECO:0000256" key="4">
    <source>
        <dbReference type="ARBA" id="ARBA00016218"/>
    </source>
</evidence>
<keyword evidence="6" id="KW-0547">Nucleotide-binding</keyword>
<keyword evidence="7 14" id="KW-0418">Kinase</keyword>
<evidence type="ECO:0000259" key="13">
    <source>
        <dbReference type="PROSITE" id="PS00794"/>
    </source>
</evidence>
<dbReference type="RefSeq" id="WP_072837106.1">
    <property type="nucleotide sequence ID" value="NZ_FQUU01000025.1"/>
</dbReference>
<evidence type="ECO:0000256" key="10">
    <source>
        <dbReference type="ARBA" id="ARBA00029409"/>
    </source>
</evidence>
<evidence type="ECO:0000256" key="5">
    <source>
        <dbReference type="ARBA" id="ARBA00022679"/>
    </source>
</evidence>
<dbReference type="PANTHER" id="PTHR43071:SF1">
    <property type="entry name" value="2-AMINO-4-HYDROXY-6-HYDROXYMETHYLDIHYDROPTERIDINE PYROPHOSPHOKINASE"/>
    <property type="match status" value="1"/>
</dbReference>
<evidence type="ECO:0000256" key="2">
    <source>
        <dbReference type="ARBA" id="ARBA00005810"/>
    </source>
</evidence>
<protein>
    <recommendedName>
        <fullName evidence="4">2-amino-4-hydroxy-6-hydroxymethyldihydropteridine pyrophosphokinase</fullName>
        <ecNumber evidence="3">2.7.6.3</ecNumber>
    </recommendedName>
    <alternativeName>
        <fullName evidence="11">6-hydroxymethyl-7,8-dihydropterin pyrophosphokinase</fullName>
    </alternativeName>
    <alternativeName>
        <fullName evidence="12">7,8-dihydro-6-hydroxymethylpterin-pyrophosphokinase</fullName>
    </alternativeName>
</protein>
<dbReference type="UniPathway" id="UPA00077">
    <property type="reaction ID" value="UER00155"/>
</dbReference>
<evidence type="ECO:0000256" key="11">
    <source>
        <dbReference type="ARBA" id="ARBA00029766"/>
    </source>
</evidence>
<dbReference type="STRING" id="1121884.SAMN02745131_03996"/>
<evidence type="ECO:0000256" key="7">
    <source>
        <dbReference type="ARBA" id="ARBA00022777"/>
    </source>
</evidence>
<dbReference type="PANTHER" id="PTHR43071">
    <property type="entry name" value="2-AMINO-4-HYDROXY-6-HYDROXYMETHYLDIHYDROPTERIDINE PYROPHOSPHOKINASE"/>
    <property type="match status" value="1"/>
</dbReference>
<keyword evidence="9" id="KW-0289">Folate biosynthesis</keyword>
<sequence>MNSVYLLIGGNMGDRFNYLRQAKDAIGKNAGKILETSAIYETEAWGLTNQDKFLNQALKIDTQLNPKDLLHCLLQIEESLGRKRDVKYGPRIIDIDILFYGNEIVSAPHLKIPHPEIQNRRFALQCLQDIAPTFCHPSLHKTIKQLLAECADPLVVNKFN</sequence>
<dbReference type="GO" id="GO:0003848">
    <property type="term" value="F:2-amino-4-hydroxy-6-hydroxymethyldihydropteridine diphosphokinase activity"/>
    <property type="evidence" value="ECO:0007669"/>
    <property type="project" value="UniProtKB-EC"/>
</dbReference>
<comment type="pathway">
    <text evidence="1">Cofactor biosynthesis; tetrahydrofolate biosynthesis; 2-amino-4-hydroxy-6-hydroxymethyl-7,8-dihydropteridine diphosphate from 7,8-dihydroneopterin triphosphate: step 4/4.</text>
</comment>
<evidence type="ECO:0000313" key="14">
    <source>
        <dbReference type="EMBL" id="SHF96559.1"/>
    </source>
</evidence>
<dbReference type="InterPro" id="IPR000550">
    <property type="entry name" value="Hppk"/>
</dbReference>
<dbReference type="NCBIfam" id="TIGR01498">
    <property type="entry name" value="folK"/>
    <property type="match status" value="1"/>
</dbReference>
<dbReference type="EC" id="2.7.6.3" evidence="3"/>
<evidence type="ECO:0000256" key="1">
    <source>
        <dbReference type="ARBA" id="ARBA00005051"/>
    </source>
</evidence>
<dbReference type="EMBL" id="FQUU01000025">
    <property type="protein sequence ID" value="SHF96559.1"/>
    <property type="molecule type" value="Genomic_DNA"/>
</dbReference>
<dbReference type="AlphaFoldDB" id="A0A1M5FYP2"/>
<dbReference type="Gene3D" id="3.30.70.560">
    <property type="entry name" value="7,8-Dihydro-6-hydroxymethylpterin-pyrophosphokinase HPPK"/>
    <property type="match status" value="1"/>
</dbReference>
<gene>
    <name evidence="14" type="ORF">SAMN02745131_03996</name>
</gene>
<evidence type="ECO:0000256" key="9">
    <source>
        <dbReference type="ARBA" id="ARBA00022909"/>
    </source>
</evidence>
<proteinExistence type="inferred from homology"/>
<comment type="function">
    <text evidence="10">Catalyzes the transfer of pyrophosphate from adenosine triphosphate (ATP) to 6-hydroxymethyl-7,8-dihydropterin, an enzymatic step in folate biosynthesis pathway.</text>
</comment>
<evidence type="ECO:0000256" key="12">
    <source>
        <dbReference type="ARBA" id="ARBA00033413"/>
    </source>
</evidence>
<feature type="domain" description="7,8-dihydro-6-hydroxymethylpterin-pyrophosphokinase" evidence="13">
    <location>
        <begin position="87"/>
        <end position="98"/>
    </location>
</feature>
<dbReference type="CDD" id="cd00483">
    <property type="entry name" value="HPPK"/>
    <property type="match status" value="1"/>
</dbReference>
<evidence type="ECO:0000256" key="8">
    <source>
        <dbReference type="ARBA" id="ARBA00022840"/>
    </source>
</evidence>
<keyword evidence="5" id="KW-0808">Transferase</keyword>
<reference evidence="14 15" key="1">
    <citation type="submission" date="2016-11" db="EMBL/GenBank/DDBJ databases">
        <authorList>
            <person name="Jaros S."/>
            <person name="Januszkiewicz K."/>
            <person name="Wedrychowicz H."/>
        </authorList>
    </citation>
    <scope>NUCLEOTIDE SEQUENCE [LARGE SCALE GENOMIC DNA]</scope>
    <source>
        <strain evidence="14 15">DSM 18119</strain>
    </source>
</reference>
<dbReference type="SUPFAM" id="SSF55083">
    <property type="entry name" value="6-hydroxymethyl-7,8-dihydropterin pyrophosphokinase, HPPK"/>
    <property type="match status" value="1"/>
</dbReference>
<accession>A0A1M5FYP2</accession>
<evidence type="ECO:0000313" key="15">
    <source>
        <dbReference type="Proteomes" id="UP000184048"/>
    </source>
</evidence>
<name>A0A1M5FYP2_9BACT</name>
<keyword evidence="8" id="KW-0067">ATP-binding</keyword>
<dbReference type="GO" id="GO:0046654">
    <property type="term" value="P:tetrahydrofolate biosynthetic process"/>
    <property type="evidence" value="ECO:0007669"/>
    <property type="project" value="UniProtKB-UniPathway"/>
</dbReference>
<evidence type="ECO:0000256" key="6">
    <source>
        <dbReference type="ARBA" id="ARBA00022741"/>
    </source>
</evidence>
<dbReference type="GO" id="GO:0046656">
    <property type="term" value="P:folic acid biosynthetic process"/>
    <property type="evidence" value="ECO:0007669"/>
    <property type="project" value="UniProtKB-KW"/>
</dbReference>
<comment type="similarity">
    <text evidence="2">Belongs to the HPPK family.</text>
</comment>
<dbReference type="InterPro" id="IPR035907">
    <property type="entry name" value="Hppk_sf"/>
</dbReference>
<keyword evidence="15" id="KW-1185">Reference proteome</keyword>
<dbReference type="Proteomes" id="UP000184048">
    <property type="component" value="Unassembled WGS sequence"/>
</dbReference>
<evidence type="ECO:0000256" key="3">
    <source>
        <dbReference type="ARBA" id="ARBA00013253"/>
    </source>
</evidence>
<dbReference type="OrthoDB" id="9808041at2"/>
<dbReference type="GO" id="GO:0016301">
    <property type="term" value="F:kinase activity"/>
    <property type="evidence" value="ECO:0007669"/>
    <property type="project" value="UniProtKB-KW"/>
</dbReference>
<dbReference type="GO" id="GO:0005524">
    <property type="term" value="F:ATP binding"/>
    <property type="evidence" value="ECO:0007669"/>
    <property type="project" value="UniProtKB-KW"/>
</dbReference>
<organism evidence="14 15">
    <name type="scientific">Flavisolibacter ginsengisoli DSM 18119</name>
    <dbReference type="NCBI Taxonomy" id="1121884"/>
    <lineage>
        <taxon>Bacteria</taxon>
        <taxon>Pseudomonadati</taxon>
        <taxon>Bacteroidota</taxon>
        <taxon>Chitinophagia</taxon>
        <taxon>Chitinophagales</taxon>
        <taxon>Chitinophagaceae</taxon>
        <taxon>Flavisolibacter</taxon>
    </lineage>
</organism>